<evidence type="ECO:0000313" key="8">
    <source>
        <dbReference type="Proteomes" id="UP000069272"/>
    </source>
</evidence>
<dbReference type="InterPro" id="IPR051940">
    <property type="entry name" value="Chitin_bind-dev_reg"/>
</dbReference>
<organism evidence="7 8">
    <name type="scientific">Anopheles albimanus</name>
    <name type="common">New world malaria mosquito</name>
    <dbReference type="NCBI Taxonomy" id="7167"/>
    <lineage>
        <taxon>Eukaryota</taxon>
        <taxon>Metazoa</taxon>
        <taxon>Ecdysozoa</taxon>
        <taxon>Arthropoda</taxon>
        <taxon>Hexapoda</taxon>
        <taxon>Insecta</taxon>
        <taxon>Pterygota</taxon>
        <taxon>Neoptera</taxon>
        <taxon>Endopterygota</taxon>
        <taxon>Diptera</taxon>
        <taxon>Nematocera</taxon>
        <taxon>Culicoidea</taxon>
        <taxon>Culicidae</taxon>
        <taxon>Anophelinae</taxon>
        <taxon>Anopheles</taxon>
    </lineage>
</organism>
<keyword evidence="1" id="KW-0147">Chitin-binding</keyword>
<proteinExistence type="predicted"/>
<dbReference type="InterPro" id="IPR002557">
    <property type="entry name" value="Chitin-bd_dom"/>
</dbReference>
<dbReference type="SUPFAM" id="SSF57625">
    <property type="entry name" value="Invertebrate chitin-binding proteins"/>
    <property type="match status" value="5"/>
</dbReference>
<feature type="domain" description="Chitin-binding type-2" evidence="6">
    <location>
        <begin position="309"/>
        <end position="370"/>
    </location>
</feature>
<evidence type="ECO:0000256" key="5">
    <source>
        <dbReference type="ARBA" id="ARBA00023180"/>
    </source>
</evidence>
<dbReference type="GO" id="GO:0005576">
    <property type="term" value="C:extracellular region"/>
    <property type="evidence" value="ECO:0007669"/>
    <property type="project" value="InterPro"/>
</dbReference>
<evidence type="ECO:0000259" key="6">
    <source>
        <dbReference type="PROSITE" id="PS50940"/>
    </source>
</evidence>
<keyword evidence="8" id="KW-1185">Reference proteome</keyword>
<reference evidence="7 8" key="1">
    <citation type="journal article" date="2017" name="G3 (Bethesda)">
        <title>The Physical Genome Mapping of Anopheles albimanus Corrected Scaffold Misassemblies and Identified Interarm Rearrangements in Genus Anopheles.</title>
        <authorList>
            <person name="Artemov G.N."/>
            <person name="Peery A.N."/>
            <person name="Jiang X."/>
            <person name="Tu Z."/>
            <person name="Stegniy V.N."/>
            <person name="Sharakhova M.V."/>
            <person name="Sharakhov I.V."/>
        </authorList>
    </citation>
    <scope>NUCLEOTIDE SEQUENCE [LARGE SCALE GENOMIC DNA]</scope>
    <source>
        <strain evidence="7 8">ALBI9_A</strain>
    </source>
</reference>
<evidence type="ECO:0000313" key="7">
    <source>
        <dbReference type="EnsemblMetazoa" id="AALB016620-PA"/>
    </source>
</evidence>
<dbReference type="InterPro" id="IPR036508">
    <property type="entry name" value="Chitin-bd_dom_sf"/>
</dbReference>
<dbReference type="PANTHER" id="PTHR23301:SF0">
    <property type="entry name" value="CHITIN-BINDING TYPE-2 DOMAIN-CONTAINING PROTEIN-RELATED"/>
    <property type="match status" value="1"/>
</dbReference>
<reference evidence="7" key="2">
    <citation type="submission" date="2022-08" db="UniProtKB">
        <authorList>
            <consortium name="EnsemblMetazoa"/>
        </authorList>
    </citation>
    <scope>IDENTIFICATION</scope>
    <source>
        <strain evidence="7">STECLA/ALBI9_A</strain>
    </source>
</reference>
<dbReference type="GO" id="GO:0008061">
    <property type="term" value="F:chitin binding"/>
    <property type="evidence" value="ECO:0007669"/>
    <property type="project" value="UniProtKB-KW"/>
</dbReference>
<feature type="domain" description="Chitin-binding type-2" evidence="6">
    <location>
        <begin position="437"/>
        <end position="493"/>
    </location>
</feature>
<feature type="domain" description="Chitin-binding type-2" evidence="6">
    <location>
        <begin position="44"/>
        <end position="100"/>
    </location>
</feature>
<keyword evidence="5" id="KW-0325">Glycoprotein</keyword>
<feature type="domain" description="Chitin-binding type-2" evidence="6">
    <location>
        <begin position="512"/>
        <end position="565"/>
    </location>
</feature>
<dbReference type="EnsemblMetazoa" id="AALB016620-RA">
    <property type="protein sequence ID" value="AALB016620-PA"/>
    <property type="gene ID" value="AALB016620"/>
</dbReference>
<dbReference type="Gene3D" id="2.170.140.10">
    <property type="entry name" value="Chitin binding domain"/>
    <property type="match status" value="1"/>
</dbReference>
<dbReference type="SMART" id="SM00494">
    <property type="entry name" value="ChtBD2"/>
    <property type="match status" value="8"/>
</dbReference>
<evidence type="ECO:0000256" key="2">
    <source>
        <dbReference type="ARBA" id="ARBA00022729"/>
    </source>
</evidence>
<keyword evidence="4" id="KW-1015">Disulfide bond</keyword>
<keyword evidence="3" id="KW-0677">Repeat</keyword>
<dbReference type="Proteomes" id="UP000069272">
    <property type="component" value="Chromosome 2L"/>
</dbReference>
<keyword evidence="2" id="KW-0732">Signal</keyword>
<dbReference type="Pfam" id="PF01607">
    <property type="entry name" value="CBM_14"/>
    <property type="match status" value="4"/>
</dbReference>
<accession>A0A8W7K9E8</accession>
<feature type="domain" description="Chitin-binding type-2" evidence="6">
    <location>
        <begin position="373"/>
        <end position="436"/>
    </location>
</feature>
<feature type="domain" description="Chitin-binding type-2" evidence="6">
    <location>
        <begin position="113"/>
        <end position="172"/>
    </location>
</feature>
<evidence type="ECO:0000256" key="1">
    <source>
        <dbReference type="ARBA" id="ARBA00022669"/>
    </source>
</evidence>
<name>A0A8W7K9E8_ANOAL</name>
<feature type="domain" description="Chitin-binding type-2" evidence="6">
    <location>
        <begin position="245"/>
        <end position="305"/>
    </location>
</feature>
<protein>
    <recommendedName>
        <fullName evidence="6">Chitin-binding type-2 domain-containing protein</fullName>
    </recommendedName>
</protein>
<dbReference type="PANTHER" id="PTHR23301">
    <property type="entry name" value="CHITIN BINDING PERITROPHIN-A"/>
    <property type="match status" value="1"/>
</dbReference>
<evidence type="ECO:0000256" key="3">
    <source>
        <dbReference type="ARBA" id="ARBA00022737"/>
    </source>
</evidence>
<feature type="domain" description="Chitin-binding type-2" evidence="6">
    <location>
        <begin position="183"/>
        <end position="240"/>
    </location>
</feature>
<sequence>MNSFTPNLEHSVVPTIDVMTIKRSVTTAPMEPGLISVSKGTCYEPVCTGKTNGVYADTSQDCQRSYRCKGGSIENVDVCPIGRAFDGRRCSPVEGITCENPRLSSASINYEADSRCYGLTNGNHVLQESGNCRKYLVCHANQVQDVLECPPGYGFEERARRCTLLNGDGCHSPGNHPPPIETSNSCSFLPDGLHLAATSKDCRTYVQCQSRRQINRLECPPMTVYNGQQCVPSFLYHCPRLDLPGDVCQHRQNGYYVDPRKGCGYYVRCAEERTVEQYSCPYGFYFDESSGACRGNEENDGTCHRLPYSIDCAQRASGYYQDFTVTANSPVACAAYFHCHNGAKTILRCRNGFIFDGENCVSDASYTCPIEDVDSCRRKPNGYYKDARSGCRAYHLCTDGNKISYLCGPGQVFANGACVERRRTERSSDETSNCDEDSICAGRPDGYYPDRASLCRQYYFCQQNEKLQTLTCRGSKIFDGHSCVSRDSYTCPALEDVDAAASENCISRDCSAPICARNGFFADYDSNCEQYFFCIDGKQSALRCSSNYVFNGELCVPNGSYYCPRYCTPPESC</sequence>
<dbReference type="AlphaFoldDB" id="A0A8W7K9E8"/>
<evidence type="ECO:0000256" key="4">
    <source>
        <dbReference type="ARBA" id="ARBA00023157"/>
    </source>
</evidence>
<dbReference type="PROSITE" id="PS50940">
    <property type="entry name" value="CHIT_BIND_II"/>
    <property type="match status" value="8"/>
</dbReference>